<keyword evidence="1" id="KW-0812">Transmembrane</keyword>
<organism evidence="2 3">
    <name type="scientific">Elysia crispata</name>
    <name type="common">lettuce slug</name>
    <dbReference type="NCBI Taxonomy" id="231223"/>
    <lineage>
        <taxon>Eukaryota</taxon>
        <taxon>Metazoa</taxon>
        <taxon>Spiralia</taxon>
        <taxon>Lophotrochozoa</taxon>
        <taxon>Mollusca</taxon>
        <taxon>Gastropoda</taxon>
        <taxon>Heterobranchia</taxon>
        <taxon>Euthyneura</taxon>
        <taxon>Panpulmonata</taxon>
        <taxon>Sacoglossa</taxon>
        <taxon>Placobranchoidea</taxon>
        <taxon>Plakobranchidae</taxon>
        <taxon>Elysia</taxon>
    </lineage>
</organism>
<dbReference type="AlphaFoldDB" id="A0AAE1EDK2"/>
<reference evidence="2" key="1">
    <citation type="journal article" date="2023" name="G3 (Bethesda)">
        <title>A reference genome for the long-term kleptoplast-retaining sea slug Elysia crispata morphotype clarki.</title>
        <authorList>
            <person name="Eastman K.E."/>
            <person name="Pendleton A.L."/>
            <person name="Shaikh M.A."/>
            <person name="Suttiyut T."/>
            <person name="Ogas R."/>
            <person name="Tomko P."/>
            <person name="Gavelis G."/>
            <person name="Widhalm J.R."/>
            <person name="Wisecaver J.H."/>
        </authorList>
    </citation>
    <scope>NUCLEOTIDE SEQUENCE</scope>
    <source>
        <strain evidence="2">ECLA1</strain>
    </source>
</reference>
<evidence type="ECO:0000313" key="3">
    <source>
        <dbReference type="Proteomes" id="UP001283361"/>
    </source>
</evidence>
<protein>
    <submittedName>
        <fullName evidence="2">Uncharacterized protein</fullName>
    </submittedName>
</protein>
<proteinExistence type="predicted"/>
<dbReference type="EMBL" id="JAWDGP010000113">
    <property type="protein sequence ID" value="KAK3803581.1"/>
    <property type="molecule type" value="Genomic_DNA"/>
</dbReference>
<dbReference type="Proteomes" id="UP001283361">
    <property type="component" value="Unassembled WGS sequence"/>
</dbReference>
<keyword evidence="1" id="KW-1133">Transmembrane helix</keyword>
<evidence type="ECO:0000313" key="2">
    <source>
        <dbReference type="EMBL" id="KAK3803581.1"/>
    </source>
</evidence>
<keyword evidence="1" id="KW-0472">Membrane</keyword>
<accession>A0AAE1EDK2</accession>
<evidence type="ECO:0000256" key="1">
    <source>
        <dbReference type="SAM" id="Phobius"/>
    </source>
</evidence>
<name>A0AAE1EDK2_9GAST</name>
<comment type="caution">
    <text evidence="2">The sequence shown here is derived from an EMBL/GenBank/DDBJ whole genome shotgun (WGS) entry which is preliminary data.</text>
</comment>
<feature type="transmembrane region" description="Helical" evidence="1">
    <location>
        <begin position="6"/>
        <end position="26"/>
    </location>
</feature>
<sequence length="102" mass="11523">MPGTMLGLYGWHMLLSSTHILLILGFEKRRTTVHQDTLFMRITVKRVSSPIKTLQAGFSNKTDLKLGQTRGIRTTVLRGVVVYLMLKMAIVDSEHLVLTQIV</sequence>
<keyword evidence="3" id="KW-1185">Reference proteome</keyword>
<gene>
    <name evidence="2" type="ORF">RRG08_023299</name>
</gene>